<feature type="transmembrane region" description="Helical" evidence="1">
    <location>
        <begin position="53"/>
        <end position="70"/>
    </location>
</feature>
<organism evidence="2">
    <name type="scientific">Paraprevotella clara</name>
    <dbReference type="NCBI Taxonomy" id="454154"/>
    <lineage>
        <taxon>Bacteria</taxon>
        <taxon>Pseudomonadati</taxon>
        <taxon>Bacteroidota</taxon>
        <taxon>Bacteroidia</taxon>
        <taxon>Bacteroidales</taxon>
        <taxon>Prevotellaceae</taxon>
        <taxon>Paraprevotella</taxon>
    </lineage>
</organism>
<evidence type="ECO:0000313" key="2">
    <source>
        <dbReference type="EMBL" id="VYT93665.1"/>
    </source>
</evidence>
<keyword evidence="1" id="KW-0472">Membrane</keyword>
<dbReference type="RefSeq" id="WP_412442208.1">
    <property type="nucleotide sequence ID" value="NZ_CACRUT010000008.1"/>
</dbReference>
<name>A0A6N3AM19_9BACT</name>
<feature type="transmembrane region" description="Helical" evidence="1">
    <location>
        <begin position="12"/>
        <end position="33"/>
    </location>
</feature>
<protein>
    <submittedName>
        <fullName evidence="2">Uncharacterized protein</fullName>
    </submittedName>
</protein>
<accession>A0A6N3AM19</accession>
<proteinExistence type="predicted"/>
<dbReference type="AlphaFoldDB" id="A0A6N3AM19"/>
<keyword evidence="1" id="KW-0812">Transmembrane</keyword>
<dbReference type="EMBL" id="CACRUT010000008">
    <property type="protein sequence ID" value="VYT93665.1"/>
    <property type="molecule type" value="Genomic_DNA"/>
</dbReference>
<sequence>MKRIVRHIPSLLLGACFVASGWLKGVALYGALLKLSEYFRSWGWSGFVTDYPLAWPVCLCARELCGFFYFRACSSGQ</sequence>
<evidence type="ECO:0000256" key="1">
    <source>
        <dbReference type="SAM" id="Phobius"/>
    </source>
</evidence>
<reference evidence="2" key="1">
    <citation type="submission" date="2019-11" db="EMBL/GenBank/DDBJ databases">
        <authorList>
            <person name="Feng L."/>
        </authorList>
    </citation>
    <scope>NUCLEOTIDE SEQUENCE</scope>
    <source>
        <strain evidence="2">PclaraLFYP37</strain>
    </source>
</reference>
<gene>
    <name evidence="2" type="ORF">PCLFYP37_01517</name>
</gene>
<keyword evidence="1" id="KW-1133">Transmembrane helix</keyword>